<dbReference type="EMBL" id="CP053069">
    <property type="protein sequence ID" value="QJR12402.1"/>
    <property type="molecule type" value="Genomic_DNA"/>
</dbReference>
<evidence type="ECO:0000313" key="3">
    <source>
        <dbReference type="Proteomes" id="UP000501534"/>
    </source>
</evidence>
<dbReference type="Proteomes" id="UP000501534">
    <property type="component" value="Chromosome"/>
</dbReference>
<proteinExistence type="predicted"/>
<sequence>MVTLRPSTAADLPFVTGLERRDDHVAAIGQWTDLEHLAAIQSPKREHWIIEFDGFPAGYLIAFDARAEGAGVYVKRLLVSEKDKGIGTLALARYLDHAFGDLGARFTWLTVREGNSRAQAVYRRLGFHRLDAAPELDRRLSTAAEAPAAGAFRMLLKASDWDLPGASLQP</sequence>
<reference evidence="2 3" key="1">
    <citation type="submission" date="2020-04" db="EMBL/GenBank/DDBJ databases">
        <title>Usitatibacter rugosus gen. nov., sp. nov. and Usitatibacter palustris sp. nov., novel members of Usitatibacteraceae fam. nov. within the order Nitrosomonadales isolated from soil.</title>
        <authorList>
            <person name="Huber K.J."/>
            <person name="Neumann-Schaal M."/>
            <person name="Geppert A."/>
            <person name="Luckner M."/>
            <person name="Wanner G."/>
            <person name="Overmann J."/>
        </authorList>
    </citation>
    <scope>NUCLEOTIDE SEQUENCE [LARGE SCALE GENOMIC DNA]</scope>
    <source>
        <strain evidence="2 3">0125_3</strain>
    </source>
</reference>
<dbReference type="AlphaFoldDB" id="A0A6M4GZE6"/>
<protein>
    <recommendedName>
        <fullName evidence="1">N-acetyltransferase domain-containing protein</fullName>
    </recommendedName>
</protein>
<evidence type="ECO:0000259" key="1">
    <source>
        <dbReference type="PROSITE" id="PS51186"/>
    </source>
</evidence>
<organism evidence="2 3">
    <name type="scientific">Usitatibacter rugosus</name>
    <dbReference type="NCBI Taxonomy" id="2732067"/>
    <lineage>
        <taxon>Bacteria</taxon>
        <taxon>Pseudomonadati</taxon>
        <taxon>Pseudomonadota</taxon>
        <taxon>Betaproteobacteria</taxon>
        <taxon>Nitrosomonadales</taxon>
        <taxon>Usitatibacteraceae</taxon>
        <taxon>Usitatibacter</taxon>
    </lineage>
</organism>
<gene>
    <name evidence="2" type="ORF">DSM104443_03488</name>
</gene>
<dbReference type="PROSITE" id="PS51186">
    <property type="entry name" value="GNAT"/>
    <property type="match status" value="1"/>
</dbReference>
<dbReference type="InterPro" id="IPR000182">
    <property type="entry name" value="GNAT_dom"/>
</dbReference>
<accession>A0A6M4GZE6</accession>
<dbReference type="SUPFAM" id="SSF55729">
    <property type="entry name" value="Acyl-CoA N-acyltransferases (Nat)"/>
    <property type="match status" value="1"/>
</dbReference>
<evidence type="ECO:0000313" key="2">
    <source>
        <dbReference type="EMBL" id="QJR12402.1"/>
    </source>
</evidence>
<feature type="domain" description="N-acetyltransferase" evidence="1">
    <location>
        <begin position="2"/>
        <end position="159"/>
    </location>
</feature>
<dbReference type="InterPro" id="IPR016181">
    <property type="entry name" value="Acyl_CoA_acyltransferase"/>
</dbReference>
<dbReference type="GO" id="GO:0016747">
    <property type="term" value="F:acyltransferase activity, transferring groups other than amino-acyl groups"/>
    <property type="evidence" value="ECO:0007669"/>
    <property type="project" value="InterPro"/>
</dbReference>
<dbReference type="Pfam" id="PF00583">
    <property type="entry name" value="Acetyltransf_1"/>
    <property type="match status" value="1"/>
</dbReference>
<dbReference type="KEGG" id="uru:DSM104443_03488"/>
<keyword evidence="3" id="KW-1185">Reference proteome</keyword>
<dbReference type="Gene3D" id="3.40.630.30">
    <property type="match status" value="1"/>
</dbReference>
<dbReference type="RefSeq" id="WP_171094577.1">
    <property type="nucleotide sequence ID" value="NZ_CP053069.1"/>
</dbReference>
<name>A0A6M4GZE6_9PROT</name>